<protein>
    <recommendedName>
        <fullName evidence="4">HECT-type E3 ubiquitin transferase E3D</fullName>
    </recommendedName>
</protein>
<dbReference type="GO" id="GO:0000209">
    <property type="term" value="P:protein polyubiquitination"/>
    <property type="evidence" value="ECO:0007669"/>
    <property type="project" value="TreeGrafter"/>
</dbReference>
<dbReference type="InterPro" id="IPR019193">
    <property type="entry name" value="UBQ-conj_enz_E2-bd_prot"/>
</dbReference>
<dbReference type="GO" id="GO:0031624">
    <property type="term" value="F:ubiquitin conjugating enzyme binding"/>
    <property type="evidence" value="ECO:0007669"/>
    <property type="project" value="TreeGrafter"/>
</dbReference>
<dbReference type="GO" id="GO:0051865">
    <property type="term" value="P:protein autoubiquitination"/>
    <property type="evidence" value="ECO:0007669"/>
    <property type="project" value="TreeGrafter"/>
</dbReference>
<dbReference type="PANTHER" id="PTHR31531">
    <property type="entry name" value="E3 UBIQUITIN-PROTEIN LIGASE E3D FAMILY MEMBER"/>
    <property type="match status" value="1"/>
</dbReference>
<dbReference type="GO" id="GO:0061630">
    <property type="term" value="F:ubiquitin protein ligase activity"/>
    <property type="evidence" value="ECO:0007669"/>
    <property type="project" value="TreeGrafter"/>
</dbReference>
<dbReference type="VEuPathDB" id="FungiDB:H257_12515"/>
<evidence type="ECO:0000313" key="3">
    <source>
        <dbReference type="Proteomes" id="UP000265427"/>
    </source>
</evidence>
<evidence type="ECO:0000313" key="2">
    <source>
        <dbReference type="EMBL" id="RHY21370.1"/>
    </source>
</evidence>
<organism evidence="2 3">
    <name type="scientific">Aphanomyces astaci</name>
    <name type="common">Crayfish plague agent</name>
    <dbReference type="NCBI Taxonomy" id="112090"/>
    <lineage>
        <taxon>Eukaryota</taxon>
        <taxon>Sar</taxon>
        <taxon>Stramenopiles</taxon>
        <taxon>Oomycota</taxon>
        <taxon>Saprolegniomycetes</taxon>
        <taxon>Saprolegniales</taxon>
        <taxon>Verrucalvaceae</taxon>
        <taxon>Aphanomyces</taxon>
    </lineage>
</organism>
<gene>
    <name evidence="2" type="ORF">DYB36_004536</name>
</gene>
<dbReference type="GO" id="GO:0005634">
    <property type="term" value="C:nucleus"/>
    <property type="evidence" value="ECO:0007669"/>
    <property type="project" value="TreeGrafter"/>
</dbReference>
<dbReference type="GO" id="GO:0005829">
    <property type="term" value="C:cytosol"/>
    <property type="evidence" value="ECO:0007669"/>
    <property type="project" value="TreeGrafter"/>
</dbReference>
<feature type="coiled-coil region" evidence="1">
    <location>
        <begin position="14"/>
        <end position="62"/>
    </location>
</feature>
<dbReference type="EMBL" id="QUSZ01002667">
    <property type="protein sequence ID" value="RHY21370.1"/>
    <property type="molecule type" value="Genomic_DNA"/>
</dbReference>
<keyword evidence="1" id="KW-0175">Coiled coil</keyword>
<dbReference type="AlphaFoldDB" id="A0A397BMP0"/>
<dbReference type="GO" id="GO:0043161">
    <property type="term" value="P:proteasome-mediated ubiquitin-dependent protein catabolic process"/>
    <property type="evidence" value="ECO:0007669"/>
    <property type="project" value="TreeGrafter"/>
</dbReference>
<evidence type="ECO:0008006" key="4">
    <source>
        <dbReference type="Google" id="ProtNLM"/>
    </source>
</evidence>
<dbReference type="GO" id="GO:0000151">
    <property type="term" value="C:ubiquitin ligase complex"/>
    <property type="evidence" value="ECO:0007669"/>
    <property type="project" value="TreeGrafter"/>
</dbReference>
<proteinExistence type="predicted"/>
<dbReference type="GO" id="GO:0006513">
    <property type="term" value="P:protein monoubiquitination"/>
    <property type="evidence" value="ECO:0007669"/>
    <property type="project" value="TreeGrafter"/>
</dbReference>
<dbReference type="GO" id="GO:0030332">
    <property type="term" value="F:cyclin binding"/>
    <property type="evidence" value="ECO:0007669"/>
    <property type="project" value="TreeGrafter"/>
</dbReference>
<dbReference type="Pfam" id="PF09814">
    <property type="entry name" value="HECT_2"/>
    <property type="match status" value="1"/>
</dbReference>
<sequence length="452" mass="49546">MDVEILCRTFCIYCQDMAEAAAALLKEFEAAKREVESARRHVEETQKAYERERERYAAAVETKKSYADEVDVLAKKLDTTLSEVTMQPEYIVEFQANIGCYQCYVHVDMSSSSTVPYLQLGSTSNRVELRTSPEHILVDVALDHAVDLASSVVRVQKDHVHVRIPLTSASKENRQSTMTVGLTARSIPRAQLDVQEYAHLHCRCCQANLTADSETPWTKALPLPSSNWMEMVDFWGAAEGAFEHIPRDGIDAAAGRIYVGSADLLLHRSNVGNVVVATPEPSISSTQPTQAASIKAVLLCAKCSTPLGSLQNGTNVRLFKHCLDTTASIFHSYTSDSVLVAQMLEVIEADGFFRFDVVDEAAADGARRLRVQVLSWDATIQTSEFPTPQKVLKVLFAIEKAGPNESDLPSKELTATAALIDDVVERLQRSATLLPSSVVAGMSKGSIGFLFG</sequence>
<name>A0A397BMP0_APHAT</name>
<comment type="caution">
    <text evidence="2">The sequence shown here is derived from an EMBL/GenBank/DDBJ whole genome shotgun (WGS) entry which is preliminary data.</text>
</comment>
<evidence type="ECO:0000256" key="1">
    <source>
        <dbReference type="SAM" id="Coils"/>
    </source>
</evidence>
<dbReference type="PANTHER" id="PTHR31531:SF2">
    <property type="entry name" value="E3 UBIQUITIN-PROTEIN LIGASE E3D"/>
    <property type="match status" value="1"/>
</dbReference>
<accession>A0A397BMP0</accession>
<dbReference type="Proteomes" id="UP000265427">
    <property type="component" value="Unassembled WGS sequence"/>
</dbReference>
<reference evidence="2 3" key="1">
    <citation type="submission" date="2018-08" db="EMBL/GenBank/DDBJ databases">
        <title>Aphanomyces genome sequencing and annotation.</title>
        <authorList>
            <person name="Minardi D."/>
            <person name="Oidtmann B."/>
            <person name="Van Der Giezen M."/>
            <person name="Studholme D.J."/>
        </authorList>
    </citation>
    <scope>NUCLEOTIDE SEQUENCE [LARGE SCALE GENOMIC DNA]</scope>
    <source>
        <strain evidence="2 3">Kv</strain>
    </source>
</reference>